<dbReference type="AlphaFoldDB" id="A0A816NA23"/>
<protein>
    <submittedName>
        <fullName evidence="1">(rape) hypothetical protein</fullName>
    </submittedName>
</protein>
<gene>
    <name evidence="1" type="ORF">DARMORV10_C07P56070.1</name>
</gene>
<reference evidence="1" key="1">
    <citation type="submission" date="2021-01" db="EMBL/GenBank/DDBJ databases">
        <authorList>
            <consortium name="Genoscope - CEA"/>
            <person name="William W."/>
        </authorList>
    </citation>
    <scope>NUCLEOTIDE SEQUENCE</scope>
</reference>
<name>A0A816NA23_BRANA</name>
<evidence type="ECO:0000313" key="1">
    <source>
        <dbReference type="EMBL" id="CAF2029205.1"/>
    </source>
</evidence>
<dbReference type="Proteomes" id="UP001295469">
    <property type="component" value="Chromosome C07"/>
</dbReference>
<organism evidence="1">
    <name type="scientific">Brassica napus</name>
    <name type="common">Rape</name>
    <dbReference type="NCBI Taxonomy" id="3708"/>
    <lineage>
        <taxon>Eukaryota</taxon>
        <taxon>Viridiplantae</taxon>
        <taxon>Streptophyta</taxon>
        <taxon>Embryophyta</taxon>
        <taxon>Tracheophyta</taxon>
        <taxon>Spermatophyta</taxon>
        <taxon>Magnoliopsida</taxon>
        <taxon>eudicotyledons</taxon>
        <taxon>Gunneridae</taxon>
        <taxon>Pentapetalae</taxon>
        <taxon>rosids</taxon>
        <taxon>malvids</taxon>
        <taxon>Brassicales</taxon>
        <taxon>Brassicaceae</taxon>
        <taxon>Brassiceae</taxon>
        <taxon>Brassica</taxon>
    </lineage>
</organism>
<dbReference type="EMBL" id="HG994371">
    <property type="protein sequence ID" value="CAF2029205.1"/>
    <property type="molecule type" value="Genomic_DNA"/>
</dbReference>
<proteinExistence type="predicted"/>
<sequence length="62" mass="6968">MAESLLIGLIKQTSPSSRNINSNSSREKNLSLCSSCFRSRDLGNIITRFYSSTLCLHLLAYR</sequence>
<accession>A0A816NA23</accession>